<keyword evidence="1" id="KW-0812">Transmembrane</keyword>
<dbReference type="GO" id="GO:0004222">
    <property type="term" value="F:metalloendopeptidase activity"/>
    <property type="evidence" value="ECO:0007669"/>
    <property type="project" value="InterPro"/>
</dbReference>
<dbReference type="AlphaFoldDB" id="K9VCT6"/>
<proteinExistence type="predicted"/>
<keyword evidence="1" id="KW-0472">Membrane</keyword>
<name>K9VCT6_9CYAN</name>
<organism evidence="2 3">
    <name type="scientific">Phormidium nigroviride PCC 7112</name>
    <dbReference type="NCBI Taxonomy" id="179408"/>
    <lineage>
        <taxon>Bacteria</taxon>
        <taxon>Bacillati</taxon>
        <taxon>Cyanobacteriota</taxon>
        <taxon>Cyanophyceae</taxon>
        <taxon>Oscillatoriophycideae</taxon>
        <taxon>Oscillatoriales</taxon>
        <taxon>Oscillatoriaceae</taxon>
        <taxon>Phormidium</taxon>
    </lineage>
</organism>
<dbReference type="EMBL" id="CP003614">
    <property type="protein sequence ID" value="AFZ05741.1"/>
    <property type="molecule type" value="Genomic_DNA"/>
</dbReference>
<reference evidence="2 3" key="1">
    <citation type="submission" date="2012-05" db="EMBL/GenBank/DDBJ databases">
        <title>Finished chromosome of genome of Oscillatoria sp. PCC 7112.</title>
        <authorList>
            <consortium name="US DOE Joint Genome Institute"/>
            <person name="Gugger M."/>
            <person name="Coursin T."/>
            <person name="Rippka R."/>
            <person name="Tandeau De Marsac N."/>
            <person name="Huntemann M."/>
            <person name="Wei C.-L."/>
            <person name="Han J."/>
            <person name="Detter J.C."/>
            <person name="Han C."/>
            <person name="Tapia R."/>
            <person name="Davenport K."/>
            <person name="Daligault H."/>
            <person name="Erkkila T."/>
            <person name="Gu W."/>
            <person name="Munk A.C.C."/>
            <person name="Teshima H."/>
            <person name="Xu Y."/>
            <person name="Chain P."/>
            <person name="Chen A."/>
            <person name="Krypides N."/>
            <person name="Mavromatis K."/>
            <person name="Markowitz V."/>
            <person name="Szeto E."/>
            <person name="Ivanova N."/>
            <person name="Mikhailova N."/>
            <person name="Ovchinnikova G."/>
            <person name="Pagani I."/>
            <person name="Pati A."/>
            <person name="Goodwin L."/>
            <person name="Peters L."/>
            <person name="Pitluck S."/>
            <person name="Woyke T."/>
            <person name="Kerfeld C."/>
        </authorList>
    </citation>
    <scope>NUCLEOTIDE SEQUENCE [LARGE SCALE GENOMIC DNA]</scope>
    <source>
        <strain evidence="2 3">PCC 7112</strain>
    </source>
</reference>
<evidence type="ECO:0000313" key="2">
    <source>
        <dbReference type="EMBL" id="AFZ05741.1"/>
    </source>
</evidence>
<dbReference type="GO" id="GO:0004176">
    <property type="term" value="F:ATP-dependent peptidase activity"/>
    <property type="evidence" value="ECO:0007669"/>
    <property type="project" value="InterPro"/>
</dbReference>
<keyword evidence="1" id="KW-1133">Transmembrane helix</keyword>
<dbReference type="RefSeq" id="WP_015175065.1">
    <property type="nucleotide sequence ID" value="NC_019729.1"/>
</dbReference>
<accession>K9VCT6</accession>
<dbReference type="GO" id="GO:0005524">
    <property type="term" value="F:ATP binding"/>
    <property type="evidence" value="ECO:0007669"/>
    <property type="project" value="InterPro"/>
</dbReference>
<dbReference type="SUPFAM" id="SSF140990">
    <property type="entry name" value="FtsH protease domain-like"/>
    <property type="match status" value="1"/>
</dbReference>
<dbReference type="GO" id="GO:0006508">
    <property type="term" value="P:proteolysis"/>
    <property type="evidence" value="ECO:0007669"/>
    <property type="project" value="InterPro"/>
</dbReference>
<gene>
    <name evidence="2" type="ORF">Osc7112_1194</name>
</gene>
<evidence type="ECO:0000256" key="1">
    <source>
        <dbReference type="SAM" id="Phobius"/>
    </source>
</evidence>
<dbReference type="PANTHER" id="PTHR33471:SF7">
    <property type="entry name" value="ATP-DEPENDENT ZINC METALLOPROTEASE-RELATED"/>
    <property type="match status" value="1"/>
</dbReference>
<feature type="transmembrane region" description="Helical" evidence="1">
    <location>
        <begin position="7"/>
        <end position="26"/>
    </location>
</feature>
<evidence type="ECO:0000313" key="3">
    <source>
        <dbReference type="Proteomes" id="UP000010478"/>
    </source>
</evidence>
<dbReference type="Proteomes" id="UP000010478">
    <property type="component" value="Chromosome"/>
</dbReference>
<dbReference type="Gene3D" id="1.20.58.760">
    <property type="entry name" value="Peptidase M41"/>
    <property type="match status" value="1"/>
</dbReference>
<dbReference type="HOGENOM" id="CLU_053953_3_1_3"/>
<evidence type="ECO:0008006" key="4">
    <source>
        <dbReference type="Google" id="ProtNLM"/>
    </source>
</evidence>
<dbReference type="OrthoDB" id="448792at2"/>
<protein>
    <recommendedName>
        <fullName evidence="4">ATP-dependent Zn protease</fullName>
    </recommendedName>
</protein>
<dbReference type="eggNOG" id="COG0465">
    <property type="taxonomic scope" value="Bacteria"/>
</dbReference>
<dbReference type="PANTHER" id="PTHR33471">
    <property type="entry name" value="ATP-DEPENDENT ZINC METALLOPROTEASE-RELATED"/>
    <property type="match status" value="1"/>
</dbReference>
<dbReference type="PATRIC" id="fig|179408.3.peg.1457"/>
<dbReference type="STRING" id="179408.Osc7112_1194"/>
<dbReference type="InterPro" id="IPR037219">
    <property type="entry name" value="Peptidase_M41-like"/>
</dbReference>
<keyword evidence="3" id="KW-1185">Reference proteome</keyword>
<dbReference type="KEGG" id="oni:Osc7112_1194"/>
<sequence>MKDTSLNIIAISIFAITVSILLGPLFNLPEAVPAIATFCLLGLATLDSFQWQGQGGTILLDWLGGTSKEKRDRILHHEAGHFLVAYLLGIPVTSYALNAWEAFKQGQTAQGGVRFEDEQLASQLQNGTLSAQLLDQYCTVWMAGIVAEKFVYGSAEGGAEDRTKISAILTQLRRPSSEIQLKQNWGLLRAKNLLESHKSAYEALVAAMENRATVAECCDIIQQNLQEKDDALLPY</sequence>